<evidence type="ECO:0000256" key="2">
    <source>
        <dbReference type="ARBA" id="ARBA00006679"/>
    </source>
</evidence>
<feature type="transmembrane region" description="Helical" evidence="7">
    <location>
        <begin position="58"/>
        <end position="82"/>
    </location>
</feature>
<comment type="caution">
    <text evidence="8">The sequence shown here is derived from an EMBL/GenBank/DDBJ whole genome shotgun (WGS) entry which is preliminary data.</text>
</comment>
<dbReference type="RefSeq" id="WP_123420709.1">
    <property type="nucleotide sequence ID" value="NZ_JBLXEP010000005.1"/>
</dbReference>
<keyword evidence="4 7" id="KW-0812">Transmembrane</keyword>
<dbReference type="AlphaFoldDB" id="A0A3N1PSQ8"/>
<evidence type="ECO:0000256" key="7">
    <source>
        <dbReference type="SAM" id="Phobius"/>
    </source>
</evidence>
<organism evidence="8 9">
    <name type="scientific">Gallaecimonas pentaromativorans</name>
    <dbReference type="NCBI Taxonomy" id="584787"/>
    <lineage>
        <taxon>Bacteria</taxon>
        <taxon>Pseudomonadati</taxon>
        <taxon>Pseudomonadota</taxon>
        <taxon>Gammaproteobacteria</taxon>
        <taxon>Enterobacterales</taxon>
        <taxon>Gallaecimonadaceae</taxon>
        <taxon>Gallaecimonas</taxon>
    </lineage>
</organism>
<name>A0A3N1PSQ8_9GAMM</name>
<gene>
    <name evidence="8" type="ORF">EDC28_102179</name>
</gene>
<evidence type="ECO:0000256" key="5">
    <source>
        <dbReference type="ARBA" id="ARBA00022989"/>
    </source>
</evidence>
<comment type="similarity">
    <text evidence="2">Belongs to the DoxX family.</text>
</comment>
<dbReference type="Pfam" id="PF07681">
    <property type="entry name" value="DoxX"/>
    <property type="match status" value="1"/>
</dbReference>
<feature type="transmembrane region" description="Helical" evidence="7">
    <location>
        <begin position="165"/>
        <end position="184"/>
    </location>
</feature>
<evidence type="ECO:0000256" key="4">
    <source>
        <dbReference type="ARBA" id="ARBA00022692"/>
    </source>
</evidence>
<dbReference type="EMBL" id="RJUL01000002">
    <property type="protein sequence ID" value="ROQ29807.1"/>
    <property type="molecule type" value="Genomic_DNA"/>
</dbReference>
<dbReference type="PANTHER" id="PTHR33452">
    <property type="entry name" value="OXIDOREDUCTASE CATD-RELATED"/>
    <property type="match status" value="1"/>
</dbReference>
<evidence type="ECO:0000256" key="1">
    <source>
        <dbReference type="ARBA" id="ARBA00004651"/>
    </source>
</evidence>
<comment type="subcellular location">
    <subcellularLocation>
        <location evidence="1">Cell membrane</location>
        <topology evidence="1">Multi-pass membrane protein</topology>
    </subcellularLocation>
</comment>
<keyword evidence="3" id="KW-1003">Cell membrane</keyword>
<proteinExistence type="inferred from homology"/>
<dbReference type="GO" id="GO:0005886">
    <property type="term" value="C:plasma membrane"/>
    <property type="evidence" value="ECO:0007669"/>
    <property type="project" value="UniProtKB-SubCell"/>
</dbReference>
<evidence type="ECO:0000256" key="6">
    <source>
        <dbReference type="ARBA" id="ARBA00023136"/>
    </source>
</evidence>
<accession>A0A3N1PSQ8</accession>
<feature type="transmembrane region" description="Helical" evidence="7">
    <location>
        <begin position="20"/>
        <end position="38"/>
    </location>
</feature>
<evidence type="ECO:0000313" key="8">
    <source>
        <dbReference type="EMBL" id="ROQ29807.1"/>
    </source>
</evidence>
<evidence type="ECO:0000313" key="9">
    <source>
        <dbReference type="Proteomes" id="UP000268033"/>
    </source>
</evidence>
<dbReference type="STRING" id="584787.GCA_001247655_03109"/>
<dbReference type="InterPro" id="IPR051907">
    <property type="entry name" value="DoxX-like_oxidoreductase"/>
</dbReference>
<evidence type="ECO:0000256" key="3">
    <source>
        <dbReference type="ARBA" id="ARBA00022475"/>
    </source>
</evidence>
<dbReference type="Proteomes" id="UP000268033">
    <property type="component" value="Unassembled WGS sequence"/>
</dbReference>
<reference evidence="8 9" key="1">
    <citation type="submission" date="2018-11" db="EMBL/GenBank/DDBJ databases">
        <title>Genomic Encyclopedia of Type Strains, Phase IV (KMG-IV): sequencing the most valuable type-strain genomes for metagenomic binning, comparative biology and taxonomic classification.</title>
        <authorList>
            <person name="Goeker M."/>
        </authorList>
    </citation>
    <scope>NUCLEOTIDE SEQUENCE [LARGE SCALE GENOMIC DNA]</scope>
    <source>
        <strain evidence="8 9">DSM 21945</strain>
    </source>
</reference>
<keyword evidence="9" id="KW-1185">Reference proteome</keyword>
<dbReference type="InterPro" id="IPR032808">
    <property type="entry name" value="DoxX"/>
</dbReference>
<keyword evidence="5 7" id="KW-1133">Transmembrane helix</keyword>
<feature type="transmembrane region" description="Helical" evidence="7">
    <location>
        <begin position="89"/>
        <end position="107"/>
    </location>
</feature>
<keyword evidence="6 7" id="KW-0472">Membrane</keyword>
<dbReference type="PANTHER" id="PTHR33452:SF19">
    <property type="entry name" value="DOXX FAMILY PROTEIN"/>
    <property type="match status" value="1"/>
</dbReference>
<sequence>MQRLLLPQQLVNRSRLFDWLAPLAFRLYLVPVFWMAGINKLQGFDDTVAWFGNSEWGLGLPFPWLMAFLATASELGGAVLLLVGLGVRWVSVPLMVTMAVAIVTVHWPNGWQAIADPSAPFANAQVLASADKLAKARELLQEHGHYDWLTSSGPLVILNNGYEFAATYFIMLLSLFFSGAGRYLSLDHWFCRYLERRSAKAGAVSAQALG</sequence>
<protein>
    <submittedName>
        <fullName evidence="8">Putative membrane protein YphA (DoxX/SURF4 family)</fullName>
    </submittedName>
</protein>